<gene>
    <name evidence="3" type="ORF">CCE28_09735</name>
</gene>
<proteinExistence type="predicted"/>
<feature type="coiled-coil region" evidence="1">
    <location>
        <begin position="22"/>
        <end position="75"/>
    </location>
</feature>
<comment type="caution">
    <text evidence="3">The sequence shown here is derived from an EMBL/GenBank/DDBJ whole genome shotgun (WGS) entry which is preliminary data.</text>
</comment>
<dbReference type="Pfam" id="PF10101">
    <property type="entry name" value="DUF2339"/>
    <property type="match status" value="1"/>
</dbReference>
<keyword evidence="2" id="KW-0472">Membrane</keyword>
<keyword evidence="1" id="KW-0175">Coiled coil</keyword>
<protein>
    <recommendedName>
        <fullName evidence="5">DUF2339 domain-containing protein</fullName>
    </recommendedName>
</protein>
<keyword evidence="2" id="KW-1133">Transmembrane helix</keyword>
<evidence type="ECO:0000313" key="3">
    <source>
        <dbReference type="EMBL" id="PAB59487.1"/>
    </source>
</evidence>
<accession>A0A267MJ59</accession>
<dbReference type="Proteomes" id="UP000216024">
    <property type="component" value="Unassembled WGS sequence"/>
</dbReference>
<name>A0A267MJ59_9FIRM</name>
<keyword evidence="4" id="KW-1185">Reference proteome</keyword>
<dbReference type="AlphaFoldDB" id="A0A267MJ59"/>
<dbReference type="InterPro" id="IPR019286">
    <property type="entry name" value="DUF2339_TM"/>
</dbReference>
<keyword evidence="2" id="KW-0812">Transmembrane</keyword>
<feature type="transmembrane region" description="Helical" evidence="2">
    <location>
        <begin position="209"/>
        <end position="229"/>
    </location>
</feature>
<feature type="transmembrane region" description="Helical" evidence="2">
    <location>
        <begin position="268"/>
        <end position="291"/>
    </location>
</feature>
<dbReference type="OrthoDB" id="2078443at2"/>
<dbReference type="PANTHER" id="PTHR38434:SF1">
    <property type="entry name" value="BLL2549 PROTEIN"/>
    <property type="match status" value="1"/>
</dbReference>
<feature type="transmembrane region" description="Helical" evidence="2">
    <location>
        <begin position="297"/>
        <end position="315"/>
    </location>
</feature>
<evidence type="ECO:0000313" key="4">
    <source>
        <dbReference type="Proteomes" id="UP000216024"/>
    </source>
</evidence>
<evidence type="ECO:0000256" key="1">
    <source>
        <dbReference type="SAM" id="Coils"/>
    </source>
</evidence>
<evidence type="ECO:0000256" key="2">
    <source>
        <dbReference type="SAM" id="Phobius"/>
    </source>
</evidence>
<dbReference type="PANTHER" id="PTHR38434">
    <property type="entry name" value="BLL2549 PROTEIN"/>
    <property type="match status" value="1"/>
</dbReference>
<feature type="transmembrane region" description="Helical" evidence="2">
    <location>
        <begin position="322"/>
        <end position="340"/>
    </location>
</feature>
<evidence type="ECO:0008006" key="5">
    <source>
        <dbReference type="Google" id="ProtNLM"/>
    </source>
</evidence>
<dbReference type="EMBL" id="NIBG01000007">
    <property type="protein sequence ID" value="PAB59487.1"/>
    <property type="molecule type" value="Genomic_DNA"/>
</dbReference>
<feature type="transmembrane region" description="Helical" evidence="2">
    <location>
        <begin position="241"/>
        <end position="261"/>
    </location>
</feature>
<organism evidence="3 4">
    <name type="scientific">Anaeromicrobium sediminis</name>
    <dbReference type="NCBI Taxonomy" id="1478221"/>
    <lineage>
        <taxon>Bacteria</taxon>
        <taxon>Bacillati</taxon>
        <taxon>Bacillota</taxon>
        <taxon>Clostridia</taxon>
        <taxon>Peptostreptococcales</taxon>
        <taxon>Thermotaleaceae</taxon>
        <taxon>Anaeromicrobium</taxon>
    </lineage>
</organism>
<sequence>MKDLTVLGVGIVEIKNKIDSLLINQKNILKEYEDLVEKLNVDHGINENIELKKEIDNYKKSLNELKKRQAQLIGENMSLNASLKEQMINEKIGILNGSKRKMEIYFKDETNKNINKLRALERSVKGKLDKLKNIAKRELGDEKEEIFSQIDKIKIELEKKIAIRKEKIEKERDSILEEIKREYDELKNEGVSNEVLKKKKKYNDIEVKIGLNWINKAGVILVLLGVSTAMKYTYSTWFNEYMKGISGFLLGALLLGVGEWFNKKDKNLFALGLSGGGIGVLYLSVFSSYFILNILTMSISIFLSILITMVSLVLSKRYTSRTICGISLIGGYLPFFSYVFTQGISGVAV</sequence>
<reference evidence="3 4" key="1">
    <citation type="submission" date="2017-06" db="EMBL/GenBank/DDBJ databases">
        <title>Draft genome sequence of anaerobic fermentative bacterium Anaeromicrobium sediminis DY2726D isolated from West Pacific Ocean sediments.</title>
        <authorList>
            <person name="Zeng X."/>
        </authorList>
    </citation>
    <scope>NUCLEOTIDE SEQUENCE [LARGE SCALE GENOMIC DNA]</scope>
    <source>
        <strain evidence="3 4">DY2726D</strain>
    </source>
</reference>